<evidence type="ECO:0000313" key="2">
    <source>
        <dbReference type="EMBL" id="QXE22309.1"/>
    </source>
</evidence>
<dbReference type="Proteomes" id="UP000683511">
    <property type="component" value="Chromosome"/>
</dbReference>
<keyword evidence="3" id="KW-1185">Reference proteome</keyword>
<evidence type="ECO:0000256" key="1">
    <source>
        <dbReference type="SAM" id="MobiDB-lite"/>
    </source>
</evidence>
<accession>A0A975T561</accession>
<dbReference type="EMBL" id="CP021056">
    <property type="protein sequence ID" value="QXE22309.1"/>
    <property type="molecule type" value="Genomic_DNA"/>
</dbReference>
<name>A0A975T561_9NOST</name>
<evidence type="ECO:0000313" key="3">
    <source>
        <dbReference type="Proteomes" id="UP000683511"/>
    </source>
</evidence>
<dbReference type="KEGG" id="rsin:B6N60_00991"/>
<organism evidence="2 3">
    <name type="scientific">Richelia sinica FACHB-800</name>
    <dbReference type="NCBI Taxonomy" id="1357546"/>
    <lineage>
        <taxon>Bacteria</taxon>
        <taxon>Bacillati</taxon>
        <taxon>Cyanobacteriota</taxon>
        <taxon>Cyanophyceae</taxon>
        <taxon>Nostocales</taxon>
        <taxon>Nostocaceae</taxon>
        <taxon>Richelia</taxon>
    </lineage>
</organism>
<proteinExistence type="predicted"/>
<dbReference type="AlphaFoldDB" id="A0A975T561"/>
<protein>
    <submittedName>
        <fullName evidence="2">Uncharacterized protein</fullName>
    </submittedName>
</protein>
<feature type="region of interest" description="Disordered" evidence="1">
    <location>
        <begin position="1"/>
        <end position="22"/>
    </location>
</feature>
<gene>
    <name evidence="2" type="ORF">B6N60_00991</name>
</gene>
<reference evidence="2" key="1">
    <citation type="submission" date="2017-04" db="EMBL/GenBank/DDBJ databases">
        <title>Genome deletions in a multicellular cyanobacterial endosymbiont for morphological adaptation in marine diatoms.</title>
        <authorList>
            <person name="Wang Y."/>
            <person name="Gao H."/>
            <person name="Li R."/>
            <person name="Xu X."/>
        </authorList>
    </citation>
    <scope>NUCLEOTIDE SEQUENCE</scope>
    <source>
        <strain evidence="2">FACHB 800</strain>
    </source>
</reference>
<sequence length="58" mass="6518">MSQIKVITPKKVGKNKPNRVNKDLGELMPEQELLMGTQKKHLPSGSKLKTIKANKLFC</sequence>